<protein>
    <submittedName>
        <fullName evidence="3">Uncharacterized protein</fullName>
    </submittedName>
</protein>
<dbReference type="WBParaSite" id="PSAMB.scaffold3218size19219.g20722.t1">
    <property type="protein sequence ID" value="PSAMB.scaffold3218size19219.g20722.t1"/>
    <property type="gene ID" value="PSAMB.scaffold3218size19219.g20722"/>
</dbReference>
<dbReference type="Proteomes" id="UP000887566">
    <property type="component" value="Unplaced"/>
</dbReference>
<evidence type="ECO:0000313" key="3">
    <source>
        <dbReference type="WBParaSite" id="PSAMB.scaffold3218size19219.g20722.t1"/>
    </source>
</evidence>
<feature type="compositionally biased region" description="Basic and acidic residues" evidence="1">
    <location>
        <begin position="65"/>
        <end position="79"/>
    </location>
</feature>
<accession>A0A914W792</accession>
<keyword evidence="2" id="KW-1185">Reference proteome</keyword>
<proteinExistence type="predicted"/>
<name>A0A914W792_9BILA</name>
<evidence type="ECO:0000256" key="1">
    <source>
        <dbReference type="SAM" id="MobiDB-lite"/>
    </source>
</evidence>
<feature type="region of interest" description="Disordered" evidence="1">
    <location>
        <begin position="50"/>
        <end position="98"/>
    </location>
</feature>
<sequence length="98" mass="10197">MSKTAARGASGDPTATTVGVVAFSRCASRIRLAHLPARLRSAHYVVLRTRSQSHSPAGQEGQDGPDMHDGLTKPPDDTAVRSLFAFSMSSVPAGPPGL</sequence>
<organism evidence="2 3">
    <name type="scientific">Plectus sambesii</name>
    <dbReference type="NCBI Taxonomy" id="2011161"/>
    <lineage>
        <taxon>Eukaryota</taxon>
        <taxon>Metazoa</taxon>
        <taxon>Ecdysozoa</taxon>
        <taxon>Nematoda</taxon>
        <taxon>Chromadorea</taxon>
        <taxon>Plectida</taxon>
        <taxon>Plectina</taxon>
        <taxon>Plectoidea</taxon>
        <taxon>Plectidae</taxon>
        <taxon>Plectus</taxon>
    </lineage>
</organism>
<evidence type="ECO:0000313" key="2">
    <source>
        <dbReference type="Proteomes" id="UP000887566"/>
    </source>
</evidence>
<dbReference type="AlphaFoldDB" id="A0A914W792"/>
<reference evidence="3" key="1">
    <citation type="submission" date="2022-11" db="UniProtKB">
        <authorList>
            <consortium name="WormBaseParasite"/>
        </authorList>
    </citation>
    <scope>IDENTIFICATION</scope>
</reference>